<proteinExistence type="predicted"/>
<accession>A0A7Y0EUX5</accession>
<evidence type="ECO:0000313" key="2">
    <source>
        <dbReference type="EMBL" id="NMM96882.1"/>
    </source>
</evidence>
<keyword evidence="3" id="KW-1185">Reference proteome</keyword>
<organism evidence="2 3">
    <name type="scientific">Bifidobacterium erythrocebi</name>
    <dbReference type="NCBI Taxonomy" id="2675325"/>
    <lineage>
        <taxon>Bacteria</taxon>
        <taxon>Bacillati</taxon>
        <taxon>Actinomycetota</taxon>
        <taxon>Actinomycetes</taxon>
        <taxon>Bifidobacteriales</taxon>
        <taxon>Bifidobacteriaceae</taxon>
        <taxon>Bifidobacterium</taxon>
    </lineage>
</organism>
<dbReference type="EMBL" id="JAAIIF010000017">
    <property type="protein sequence ID" value="NMM96882.1"/>
    <property type="molecule type" value="Genomic_DNA"/>
</dbReference>
<sequence>MTITSLSGNSTQPLFNTTAPTFGTTCPCLTVAANGRQRITALAANSASIHGSIHETLATAHGIDWNGKAANHYRDRIATVRNSLSAHDDEARSTAQVAQVSQVALPQGGA</sequence>
<feature type="region of interest" description="Disordered" evidence="1">
    <location>
        <begin position="88"/>
        <end position="110"/>
    </location>
</feature>
<comment type="caution">
    <text evidence="2">The sequence shown here is derived from an EMBL/GenBank/DDBJ whole genome shotgun (WGS) entry which is preliminary data.</text>
</comment>
<feature type="compositionally biased region" description="Polar residues" evidence="1">
    <location>
        <begin position="93"/>
        <end position="104"/>
    </location>
</feature>
<evidence type="ECO:0000313" key="3">
    <source>
        <dbReference type="Proteomes" id="UP000529710"/>
    </source>
</evidence>
<name>A0A7Y0EUX5_9BIFI</name>
<protein>
    <submittedName>
        <fullName evidence="2">Uncharacterized protein</fullName>
    </submittedName>
</protein>
<reference evidence="2 3" key="1">
    <citation type="submission" date="2020-02" db="EMBL/GenBank/DDBJ databases">
        <title>Characterization of phylogenetic diversity of novel bifidobacterial species isolated in Czech ZOOs.</title>
        <authorList>
            <person name="Lugli G.A."/>
            <person name="Vera N.B."/>
            <person name="Ventura M."/>
        </authorList>
    </citation>
    <scope>NUCLEOTIDE SEQUENCE [LARGE SCALE GENOMIC DNA]</scope>
    <source>
        <strain evidence="2 3">DSM 109960</strain>
    </source>
</reference>
<dbReference type="RefSeq" id="WP_169080764.1">
    <property type="nucleotide sequence ID" value="NZ_JAAIIF010000017.1"/>
</dbReference>
<dbReference type="AlphaFoldDB" id="A0A7Y0EUX5"/>
<gene>
    <name evidence="2" type="ORF">G1C98_1618</name>
</gene>
<dbReference type="Proteomes" id="UP000529710">
    <property type="component" value="Unassembled WGS sequence"/>
</dbReference>
<evidence type="ECO:0000256" key="1">
    <source>
        <dbReference type="SAM" id="MobiDB-lite"/>
    </source>
</evidence>